<evidence type="ECO:0008006" key="3">
    <source>
        <dbReference type="Google" id="ProtNLM"/>
    </source>
</evidence>
<comment type="caution">
    <text evidence="1">The sequence shown here is derived from an EMBL/GenBank/DDBJ whole genome shotgun (WGS) entry which is preliminary data.</text>
</comment>
<reference evidence="1" key="1">
    <citation type="journal article" date="2023" name="Nat. Commun.">
        <title>Diploid and tetraploid genomes of Acorus and the evolution of monocots.</title>
        <authorList>
            <person name="Ma L."/>
            <person name="Liu K.W."/>
            <person name="Li Z."/>
            <person name="Hsiao Y.Y."/>
            <person name="Qi Y."/>
            <person name="Fu T."/>
            <person name="Tang G.D."/>
            <person name="Zhang D."/>
            <person name="Sun W.H."/>
            <person name="Liu D.K."/>
            <person name="Li Y."/>
            <person name="Chen G.Z."/>
            <person name="Liu X.D."/>
            <person name="Liao X.Y."/>
            <person name="Jiang Y.T."/>
            <person name="Yu X."/>
            <person name="Hao Y."/>
            <person name="Huang J."/>
            <person name="Zhao X.W."/>
            <person name="Ke S."/>
            <person name="Chen Y.Y."/>
            <person name="Wu W.L."/>
            <person name="Hsu J.L."/>
            <person name="Lin Y.F."/>
            <person name="Huang M.D."/>
            <person name="Li C.Y."/>
            <person name="Huang L."/>
            <person name="Wang Z.W."/>
            <person name="Zhao X."/>
            <person name="Zhong W.Y."/>
            <person name="Peng D.H."/>
            <person name="Ahmad S."/>
            <person name="Lan S."/>
            <person name="Zhang J.S."/>
            <person name="Tsai W.C."/>
            <person name="Van de Peer Y."/>
            <person name="Liu Z.J."/>
        </authorList>
    </citation>
    <scope>NUCLEOTIDE SEQUENCE</scope>
    <source>
        <strain evidence="1">SCP</strain>
    </source>
</reference>
<dbReference type="Proteomes" id="UP001179952">
    <property type="component" value="Unassembled WGS sequence"/>
</dbReference>
<dbReference type="Gene3D" id="3.60.10.10">
    <property type="entry name" value="Endonuclease/exonuclease/phosphatase"/>
    <property type="match status" value="1"/>
</dbReference>
<proteinExistence type="predicted"/>
<organism evidence="1 2">
    <name type="scientific">Acorus gramineus</name>
    <name type="common">Dwarf sweet flag</name>
    <dbReference type="NCBI Taxonomy" id="55184"/>
    <lineage>
        <taxon>Eukaryota</taxon>
        <taxon>Viridiplantae</taxon>
        <taxon>Streptophyta</taxon>
        <taxon>Embryophyta</taxon>
        <taxon>Tracheophyta</taxon>
        <taxon>Spermatophyta</taxon>
        <taxon>Magnoliopsida</taxon>
        <taxon>Liliopsida</taxon>
        <taxon>Acoraceae</taxon>
        <taxon>Acorus</taxon>
    </lineage>
</organism>
<evidence type="ECO:0000313" key="1">
    <source>
        <dbReference type="EMBL" id="KAK1269630.1"/>
    </source>
</evidence>
<evidence type="ECO:0000313" key="2">
    <source>
        <dbReference type="Proteomes" id="UP001179952"/>
    </source>
</evidence>
<dbReference type="SUPFAM" id="SSF56219">
    <property type="entry name" value="DNase I-like"/>
    <property type="match status" value="1"/>
</dbReference>
<dbReference type="AlphaFoldDB" id="A0AAV9AZM1"/>
<dbReference type="InterPro" id="IPR036691">
    <property type="entry name" value="Endo/exonu/phosph_ase_sf"/>
</dbReference>
<protein>
    <recommendedName>
        <fullName evidence="3">Endonuclease/exonuclease/phosphatase domain-containing protein</fullName>
    </recommendedName>
</protein>
<reference evidence="1" key="2">
    <citation type="submission" date="2023-06" db="EMBL/GenBank/DDBJ databases">
        <authorList>
            <person name="Ma L."/>
            <person name="Liu K.-W."/>
            <person name="Li Z."/>
            <person name="Hsiao Y.-Y."/>
            <person name="Qi Y."/>
            <person name="Fu T."/>
            <person name="Tang G."/>
            <person name="Zhang D."/>
            <person name="Sun W.-H."/>
            <person name="Liu D.-K."/>
            <person name="Li Y."/>
            <person name="Chen G.-Z."/>
            <person name="Liu X.-D."/>
            <person name="Liao X.-Y."/>
            <person name="Jiang Y.-T."/>
            <person name="Yu X."/>
            <person name="Hao Y."/>
            <person name="Huang J."/>
            <person name="Zhao X.-W."/>
            <person name="Ke S."/>
            <person name="Chen Y.-Y."/>
            <person name="Wu W.-L."/>
            <person name="Hsu J.-L."/>
            <person name="Lin Y.-F."/>
            <person name="Huang M.-D."/>
            <person name="Li C.-Y."/>
            <person name="Huang L."/>
            <person name="Wang Z.-W."/>
            <person name="Zhao X."/>
            <person name="Zhong W.-Y."/>
            <person name="Peng D.-H."/>
            <person name="Ahmad S."/>
            <person name="Lan S."/>
            <person name="Zhang J.-S."/>
            <person name="Tsai W.-C."/>
            <person name="Van De Peer Y."/>
            <person name="Liu Z.-J."/>
        </authorList>
    </citation>
    <scope>NUCLEOTIDE SEQUENCE</scope>
    <source>
        <strain evidence="1">SCP</strain>
        <tissue evidence="1">Leaves</tissue>
    </source>
</reference>
<sequence length="192" mass="21978">MQGGCANSHARRLCKFNSCIQSCSLQDLKAIGYTLSWNNRQDSRIMYRLDRILVNNQFINAYPHSIVNYPTPGISDHSPLQVTYDPVVPTGPKPFKYFEMWESHPTFKDIVETTWSTKVIGSPLLCLVKKISATKQALKWWNKKIFGPVQHLLQQSRDELSDLQSRLQANPHDPSLISLEKSTREQHGLNLV</sequence>
<name>A0AAV9AZM1_ACOGR</name>
<dbReference type="PANTHER" id="PTHR33710">
    <property type="entry name" value="BNAC02G09200D PROTEIN"/>
    <property type="match status" value="1"/>
</dbReference>
<gene>
    <name evidence="1" type="ORF">QJS04_geneDACA018517</name>
</gene>
<dbReference type="EMBL" id="JAUJYN010000006">
    <property type="protein sequence ID" value="KAK1269630.1"/>
    <property type="molecule type" value="Genomic_DNA"/>
</dbReference>
<keyword evidence="2" id="KW-1185">Reference proteome</keyword>
<accession>A0AAV9AZM1</accession>
<dbReference type="PANTHER" id="PTHR33710:SF64">
    <property type="entry name" value="ENDONUCLEASE_EXONUCLEASE_PHOSPHATASE DOMAIN-CONTAINING PROTEIN"/>
    <property type="match status" value="1"/>
</dbReference>